<organism evidence="1 2">
    <name type="scientific">Punica granatum</name>
    <name type="common">Pomegranate</name>
    <dbReference type="NCBI Taxonomy" id="22663"/>
    <lineage>
        <taxon>Eukaryota</taxon>
        <taxon>Viridiplantae</taxon>
        <taxon>Streptophyta</taxon>
        <taxon>Embryophyta</taxon>
        <taxon>Tracheophyta</taxon>
        <taxon>Spermatophyta</taxon>
        <taxon>Magnoliopsida</taxon>
        <taxon>eudicotyledons</taxon>
        <taxon>Gunneridae</taxon>
        <taxon>Pentapetalae</taxon>
        <taxon>rosids</taxon>
        <taxon>malvids</taxon>
        <taxon>Myrtales</taxon>
        <taxon>Lythraceae</taxon>
        <taxon>Punica</taxon>
    </lineage>
</organism>
<dbReference type="AlphaFoldDB" id="A0A2I0KTM8"/>
<proteinExistence type="predicted"/>
<evidence type="ECO:0000313" key="2">
    <source>
        <dbReference type="Proteomes" id="UP000233551"/>
    </source>
</evidence>
<dbReference type="Proteomes" id="UP000233551">
    <property type="component" value="Unassembled WGS sequence"/>
</dbReference>
<protein>
    <submittedName>
        <fullName evidence="1">Uncharacterized protein</fullName>
    </submittedName>
</protein>
<name>A0A2I0KTM8_PUNGR</name>
<accession>A0A2I0KTM8</accession>
<comment type="caution">
    <text evidence="1">The sequence shown here is derived from an EMBL/GenBank/DDBJ whole genome shotgun (WGS) entry which is preliminary data.</text>
</comment>
<dbReference type="EMBL" id="PGOL01000357">
    <property type="protein sequence ID" value="PKI71837.1"/>
    <property type="molecule type" value="Genomic_DNA"/>
</dbReference>
<keyword evidence="2" id="KW-1185">Reference proteome</keyword>
<reference evidence="1 2" key="1">
    <citation type="submission" date="2017-11" db="EMBL/GenBank/DDBJ databases">
        <title>De-novo sequencing of pomegranate (Punica granatum L.) genome.</title>
        <authorList>
            <person name="Akparov Z."/>
            <person name="Amiraslanov A."/>
            <person name="Hajiyeva S."/>
            <person name="Abbasov M."/>
            <person name="Kaur K."/>
            <person name="Hamwieh A."/>
            <person name="Solovyev V."/>
            <person name="Salamov A."/>
            <person name="Braich B."/>
            <person name="Kosarev P."/>
            <person name="Mahmoud A."/>
            <person name="Hajiyev E."/>
            <person name="Babayeva S."/>
            <person name="Izzatullayeva V."/>
            <person name="Mammadov A."/>
            <person name="Mammadov A."/>
            <person name="Sharifova S."/>
            <person name="Ojaghi J."/>
            <person name="Eynullazada K."/>
            <person name="Bayramov B."/>
            <person name="Abdulazimova A."/>
            <person name="Shahmuradov I."/>
        </authorList>
    </citation>
    <scope>NUCLEOTIDE SEQUENCE [LARGE SCALE GENOMIC DNA]</scope>
    <source>
        <strain evidence="2">cv. AG2017</strain>
        <tissue evidence="1">Leaf</tissue>
    </source>
</reference>
<gene>
    <name evidence="1" type="ORF">CRG98_007776</name>
</gene>
<sequence length="123" mass="13748">MHKQVIYGIDKTIPTSCNPNSSKSRVIYLASGYEERVGEVFESRVTRLNAWKGARVQRKQVRVCTDVGRAGQAEAHAGRTSVRRAGVRAWCARARGARRERAATVHYSPGSTIFTRNEESNLK</sequence>
<evidence type="ECO:0000313" key="1">
    <source>
        <dbReference type="EMBL" id="PKI71837.1"/>
    </source>
</evidence>